<comment type="caution">
    <text evidence="2">The sequence shown here is derived from an EMBL/GenBank/DDBJ whole genome shotgun (WGS) entry which is preliminary data.</text>
</comment>
<accession>A0A364XYQ8</accession>
<organism evidence="2 3">
    <name type="scientific">Pseudochryseolinea flava</name>
    <dbReference type="NCBI Taxonomy" id="2059302"/>
    <lineage>
        <taxon>Bacteria</taxon>
        <taxon>Pseudomonadati</taxon>
        <taxon>Bacteroidota</taxon>
        <taxon>Cytophagia</taxon>
        <taxon>Cytophagales</taxon>
        <taxon>Fulvivirgaceae</taxon>
        <taxon>Pseudochryseolinea</taxon>
    </lineage>
</organism>
<name>A0A364XYQ8_9BACT</name>
<dbReference type="Pfam" id="PF12728">
    <property type="entry name" value="HTH_17"/>
    <property type="match status" value="1"/>
</dbReference>
<protein>
    <recommendedName>
        <fullName evidence="1">Helix-turn-helix domain-containing protein</fullName>
    </recommendedName>
</protein>
<keyword evidence="3" id="KW-1185">Reference proteome</keyword>
<dbReference type="AlphaFoldDB" id="A0A364XYQ8"/>
<proteinExistence type="predicted"/>
<gene>
    <name evidence="2" type="ORF">DQQ10_18760</name>
</gene>
<evidence type="ECO:0000313" key="3">
    <source>
        <dbReference type="Proteomes" id="UP000251889"/>
    </source>
</evidence>
<sequence length="140" mass="16283">MMAHAVASWHEWTHIDTYRHMSSNITVQKVCEFCGQKFTAKTLFTRYCSKRCNSRHYKQLAKEEKAKLLGAQLTSTVTSPTETLASTAQEYFEVNEAAQLMRISTRTLFRLIEKKKLKKKKLLSRTVILKDDIKSFFAKQ</sequence>
<dbReference type="EMBL" id="QMFY01000010">
    <property type="protein sequence ID" value="RAV99639.1"/>
    <property type="molecule type" value="Genomic_DNA"/>
</dbReference>
<feature type="domain" description="Helix-turn-helix" evidence="1">
    <location>
        <begin position="91"/>
        <end position="140"/>
    </location>
</feature>
<dbReference type="InterPro" id="IPR041657">
    <property type="entry name" value="HTH_17"/>
</dbReference>
<evidence type="ECO:0000259" key="1">
    <source>
        <dbReference type="Pfam" id="PF12728"/>
    </source>
</evidence>
<dbReference type="Proteomes" id="UP000251889">
    <property type="component" value="Unassembled WGS sequence"/>
</dbReference>
<reference evidence="2 3" key="1">
    <citation type="submission" date="2018-06" db="EMBL/GenBank/DDBJ databases">
        <title>Chryseolinea flavus sp. nov., a member of the phylum Bacteroidetes isolated from soil.</title>
        <authorList>
            <person name="Li Y."/>
            <person name="Wang J."/>
        </authorList>
    </citation>
    <scope>NUCLEOTIDE SEQUENCE [LARGE SCALE GENOMIC DNA]</scope>
    <source>
        <strain evidence="2 3">SDU1-6</strain>
    </source>
</reference>
<evidence type="ECO:0000313" key="2">
    <source>
        <dbReference type="EMBL" id="RAV99639.1"/>
    </source>
</evidence>